<dbReference type="GO" id="GO:0005524">
    <property type="term" value="F:ATP binding"/>
    <property type="evidence" value="ECO:0007669"/>
    <property type="project" value="UniProtKB-KW"/>
</dbReference>
<dbReference type="InterPro" id="IPR013563">
    <property type="entry name" value="Oligopep_ABC_C"/>
</dbReference>
<dbReference type="GO" id="GO:0015833">
    <property type="term" value="P:peptide transport"/>
    <property type="evidence" value="ECO:0007669"/>
    <property type="project" value="InterPro"/>
</dbReference>
<dbReference type="GO" id="GO:0005886">
    <property type="term" value="C:plasma membrane"/>
    <property type="evidence" value="ECO:0007669"/>
    <property type="project" value="UniProtKB-SubCell"/>
</dbReference>
<evidence type="ECO:0000259" key="9">
    <source>
        <dbReference type="PROSITE" id="PS50893"/>
    </source>
</evidence>
<gene>
    <name evidence="10" type="ORF">MNBD_ACTINO01-1874</name>
</gene>
<name>A0A3B0SH87_9ZZZZ</name>
<evidence type="ECO:0000256" key="8">
    <source>
        <dbReference type="ARBA" id="ARBA00023136"/>
    </source>
</evidence>
<dbReference type="InterPro" id="IPR003593">
    <property type="entry name" value="AAA+_ATPase"/>
</dbReference>
<keyword evidence="6 10" id="KW-0067">ATP-binding</keyword>
<sequence>MTTADPLLDVRDLRTYFLTDGGDVRAVDGVSFSMERGERLGVVGESGSGKSVTASSIMGLIEPPGAIVGGEILFQGRDLVTLPERDMRKIRGKEIAIIFQDPMTALDPVFTIGSQMVETLKIHRKMSKKEARVVAIDTLADVHIPRPEQRLDDYPHQFSGGMRQRVVIAMALLCDPDLLIADEPTTALDVTSQAQVMDLMLDLANDRETAVMLITHDLGVVAGFCENVQVMYAGEIIERGPAGPLYQNPKHPYSRGLLESVPRLDADAQARLHSIRGSAPSTTTPPQGCRFWPRCDHATDLCVTTRPDSCSGRKDQECACHFAGKLGPHHEGVSV</sequence>
<keyword evidence="3" id="KW-1003">Cell membrane</keyword>
<dbReference type="FunFam" id="3.40.50.300:FF:000016">
    <property type="entry name" value="Oligopeptide ABC transporter ATP-binding component"/>
    <property type="match status" value="1"/>
</dbReference>
<dbReference type="PANTHER" id="PTHR43297:SF14">
    <property type="entry name" value="ATPASE AAA-TYPE CORE DOMAIN-CONTAINING PROTEIN"/>
    <property type="match status" value="1"/>
</dbReference>
<comment type="subcellular location">
    <subcellularLocation>
        <location evidence="1">Cell membrane</location>
        <topology evidence="1">Peripheral membrane protein</topology>
    </subcellularLocation>
</comment>
<evidence type="ECO:0000256" key="3">
    <source>
        <dbReference type="ARBA" id="ARBA00022475"/>
    </source>
</evidence>
<accession>A0A3B0SH87</accession>
<evidence type="ECO:0000256" key="6">
    <source>
        <dbReference type="ARBA" id="ARBA00022840"/>
    </source>
</evidence>
<dbReference type="PANTHER" id="PTHR43297">
    <property type="entry name" value="OLIGOPEPTIDE TRANSPORT ATP-BINDING PROTEIN APPD"/>
    <property type="match status" value="1"/>
</dbReference>
<evidence type="ECO:0000256" key="4">
    <source>
        <dbReference type="ARBA" id="ARBA00022519"/>
    </source>
</evidence>
<evidence type="ECO:0000313" key="10">
    <source>
        <dbReference type="EMBL" id="VAW05581.1"/>
    </source>
</evidence>
<feature type="domain" description="ABC transporter" evidence="9">
    <location>
        <begin position="8"/>
        <end position="258"/>
    </location>
</feature>
<protein>
    <submittedName>
        <fullName evidence="10">Oligopeptide transport ATP-binding protein OppD (TC 3.A.1.5.1)</fullName>
    </submittedName>
</protein>
<keyword evidence="7" id="KW-1278">Translocase</keyword>
<dbReference type="Pfam" id="PF00005">
    <property type="entry name" value="ABC_tran"/>
    <property type="match status" value="1"/>
</dbReference>
<reference evidence="10" key="1">
    <citation type="submission" date="2018-06" db="EMBL/GenBank/DDBJ databases">
        <authorList>
            <person name="Zhirakovskaya E."/>
        </authorList>
    </citation>
    <scope>NUCLEOTIDE SEQUENCE</scope>
</reference>
<dbReference type="InterPro" id="IPR027417">
    <property type="entry name" value="P-loop_NTPase"/>
</dbReference>
<dbReference type="PROSITE" id="PS00211">
    <property type="entry name" value="ABC_TRANSPORTER_1"/>
    <property type="match status" value="1"/>
</dbReference>
<dbReference type="AlphaFoldDB" id="A0A3B0SH87"/>
<dbReference type="SUPFAM" id="SSF52540">
    <property type="entry name" value="P-loop containing nucleoside triphosphate hydrolases"/>
    <property type="match status" value="1"/>
</dbReference>
<evidence type="ECO:0000256" key="2">
    <source>
        <dbReference type="ARBA" id="ARBA00022448"/>
    </source>
</evidence>
<dbReference type="Gene3D" id="3.40.50.300">
    <property type="entry name" value="P-loop containing nucleotide triphosphate hydrolases"/>
    <property type="match status" value="1"/>
</dbReference>
<evidence type="ECO:0000256" key="1">
    <source>
        <dbReference type="ARBA" id="ARBA00004202"/>
    </source>
</evidence>
<proteinExistence type="predicted"/>
<dbReference type="CDD" id="cd03257">
    <property type="entry name" value="ABC_NikE_OppD_transporters"/>
    <property type="match status" value="1"/>
</dbReference>
<organism evidence="10">
    <name type="scientific">hydrothermal vent metagenome</name>
    <dbReference type="NCBI Taxonomy" id="652676"/>
    <lineage>
        <taxon>unclassified sequences</taxon>
        <taxon>metagenomes</taxon>
        <taxon>ecological metagenomes</taxon>
    </lineage>
</organism>
<evidence type="ECO:0000256" key="7">
    <source>
        <dbReference type="ARBA" id="ARBA00022967"/>
    </source>
</evidence>
<dbReference type="Pfam" id="PF08352">
    <property type="entry name" value="oligo_HPY"/>
    <property type="match status" value="1"/>
</dbReference>
<dbReference type="PROSITE" id="PS50893">
    <property type="entry name" value="ABC_TRANSPORTER_2"/>
    <property type="match status" value="1"/>
</dbReference>
<dbReference type="SMART" id="SM00382">
    <property type="entry name" value="AAA"/>
    <property type="match status" value="1"/>
</dbReference>
<keyword evidence="8" id="KW-0472">Membrane</keyword>
<keyword evidence="5" id="KW-0547">Nucleotide-binding</keyword>
<keyword evidence="2" id="KW-0813">Transport</keyword>
<keyword evidence="4" id="KW-0997">Cell inner membrane</keyword>
<dbReference type="GO" id="GO:0016887">
    <property type="term" value="F:ATP hydrolysis activity"/>
    <property type="evidence" value="ECO:0007669"/>
    <property type="project" value="InterPro"/>
</dbReference>
<dbReference type="NCBIfam" id="TIGR01727">
    <property type="entry name" value="oligo_HPY"/>
    <property type="match status" value="1"/>
</dbReference>
<evidence type="ECO:0000256" key="5">
    <source>
        <dbReference type="ARBA" id="ARBA00022741"/>
    </source>
</evidence>
<dbReference type="InterPro" id="IPR017871">
    <property type="entry name" value="ABC_transporter-like_CS"/>
</dbReference>
<dbReference type="EMBL" id="UOEI01000435">
    <property type="protein sequence ID" value="VAW05581.1"/>
    <property type="molecule type" value="Genomic_DNA"/>
</dbReference>
<dbReference type="InterPro" id="IPR050388">
    <property type="entry name" value="ABC_Ni/Peptide_Import"/>
</dbReference>
<dbReference type="InterPro" id="IPR003439">
    <property type="entry name" value="ABC_transporter-like_ATP-bd"/>
</dbReference>